<keyword evidence="1" id="KW-1133">Transmembrane helix</keyword>
<keyword evidence="1" id="KW-0472">Membrane</keyword>
<evidence type="ECO:0000256" key="1">
    <source>
        <dbReference type="SAM" id="Phobius"/>
    </source>
</evidence>
<keyword evidence="3" id="KW-1185">Reference proteome</keyword>
<dbReference type="Proteomes" id="UP001297272">
    <property type="component" value="Unassembled WGS sequence"/>
</dbReference>
<accession>A0ABS5RTD1</accession>
<evidence type="ECO:0008006" key="4">
    <source>
        <dbReference type="Google" id="ProtNLM"/>
    </source>
</evidence>
<protein>
    <recommendedName>
        <fullName evidence="4">CcoQ/FixQ family Cbb3-type cytochrome c oxidase assembly chaperone</fullName>
    </recommendedName>
</protein>
<dbReference type="EMBL" id="JAFMNX010000001">
    <property type="protein sequence ID" value="MBS9720065.1"/>
    <property type="molecule type" value="Genomic_DNA"/>
</dbReference>
<keyword evidence="1" id="KW-0812">Transmembrane</keyword>
<gene>
    <name evidence="2" type="ORF">JYU29_05105</name>
</gene>
<evidence type="ECO:0000313" key="3">
    <source>
        <dbReference type="Proteomes" id="UP001297272"/>
    </source>
</evidence>
<proteinExistence type="predicted"/>
<reference evidence="2 3" key="1">
    <citation type="submission" date="2021-03" db="EMBL/GenBank/DDBJ databases">
        <title>Tianweitania aestuarii sp. nov., isolated from a tidal flat.</title>
        <authorList>
            <person name="Park S."/>
            <person name="Yoon J.-H."/>
        </authorList>
    </citation>
    <scope>NUCLEOTIDE SEQUENCE [LARGE SCALE GENOMIC DNA]</scope>
    <source>
        <strain evidence="2 3">BSSL-BM11</strain>
    </source>
</reference>
<organism evidence="2 3">
    <name type="scientific">Tianweitania aestuarii</name>
    <dbReference type="NCBI Taxonomy" id="2814886"/>
    <lineage>
        <taxon>Bacteria</taxon>
        <taxon>Pseudomonadati</taxon>
        <taxon>Pseudomonadota</taxon>
        <taxon>Alphaproteobacteria</taxon>
        <taxon>Hyphomicrobiales</taxon>
        <taxon>Phyllobacteriaceae</taxon>
        <taxon>Tianweitania</taxon>
    </lineage>
</organism>
<feature type="transmembrane region" description="Helical" evidence="1">
    <location>
        <begin position="20"/>
        <end position="40"/>
    </location>
</feature>
<comment type="caution">
    <text evidence="2">The sequence shown here is derived from an EMBL/GenBank/DDBJ whole genome shotgun (WGS) entry which is preliminary data.</text>
</comment>
<dbReference type="RefSeq" id="WP_213983636.1">
    <property type="nucleotide sequence ID" value="NZ_JAFMNX010000001.1"/>
</dbReference>
<sequence length="70" mass="7974">MTMLEQAMRAFLEWADFGNFVMLVGITFLLSLAVSFMLLAQPKPRRSGFELTYKPETAVRLDPLEPANDH</sequence>
<name>A0ABS5RTD1_9HYPH</name>
<evidence type="ECO:0000313" key="2">
    <source>
        <dbReference type="EMBL" id="MBS9720065.1"/>
    </source>
</evidence>